<dbReference type="SUPFAM" id="SSF52980">
    <property type="entry name" value="Restriction endonuclease-like"/>
    <property type="match status" value="1"/>
</dbReference>
<dbReference type="PANTHER" id="PTHR38753">
    <property type="entry name" value="SLR1441 PROTEIN"/>
    <property type="match status" value="1"/>
</dbReference>
<dbReference type="EMBL" id="BAAFGK010000004">
    <property type="protein sequence ID" value="GAB0058176.1"/>
    <property type="molecule type" value="Genomic_DNA"/>
</dbReference>
<dbReference type="Proteomes" id="UP001628193">
    <property type="component" value="Unassembled WGS sequence"/>
</dbReference>
<accession>A0ABQ0CBB9</accession>
<evidence type="ECO:0000313" key="2">
    <source>
        <dbReference type="Proteomes" id="UP001628193"/>
    </source>
</evidence>
<proteinExistence type="predicted"/>
<reference evidence="1 2" key="1">
    <citation type="submission" date="2024-05" db="EMBL/GenBank/DDBJ databases">
        <authorList>
            <consortium name="Candidatus Magnetaquicoccaceae bacterium FCR-1 genome sequencing consortium"/>
            <person name="Shimoshige H."/>
            <person name="Shimamura S."/>
            <person name="Taoka A."/>
            <person name="Kobayashi H."/>
            <person name="Maekawa T."/>
        </authorList>
    </citation>
    <scope>NUCLEOTIDE SEQUENCE [LARGE SCALE GENOMIC DNA]</scope>
    <source>
        <strain evidence="1 2">FCR-1</strain>
    </source>
</reference>
<protein>
    <recommendedName>
        <fullName evidence="3">DUF3782 domain-containing protein</fullName>
    </recommendedName>
</protein>
<keyword evidence="2" id="KW-1185">Reference proteome</keyword>
<sequence>MSDTLTVQDVWKAFMETDRRMKETDQRMKETDQRLQESDRQFQETKRFLREMFAETDRRMKETDRKLDRLGGRLGEFVEGLVAPACKNLFAQWGIPVHQVSRRVEADQPGGRHMEIDLFVVNTDAVALVEVKSKLSVEDVREHLERLAEFKAFFPRYADCRAYGAVAAMVIDENVRRFAIHQGLFVIEQAGETLRMANEADFVPRCW</sequence>
<dbReference type="RefSeq" id="WP_420905855.1">
    <property type="nucleotide sequence ID" value="NZ_BAAFGK010000004.1"/>
</dbReference>
<gene>
    <name evidence="1" type="ORF">SIID45300_02520</name>
</gene>
<comment type="caution">
    <text evidence="1">The sequence shown here is derived from an EMBL/GenBank/DDBJ whole genome shotgun (WGS) entry which is preliminary data.</text>
</comment>
<dbReference type="PANTHER" id="PTHR38753:SF1">
    <property type="entry name" value="SLR1441 PROTEIN"/>
    <property type="match status" value="1"/>
</dbReference>
<name>A0ABQ0CBB9_9PROT</name>
<organism evidence="1 2">
    <name type="scientific">Candidatus Magnetaquiglobus chichijimensis</name>
    <dbReference type="NCBI Taxonomy" id="3141448"/>
    <lineage>
        <taxon>Bacteria</taxon>
        <taxon>Pseudomonadati</taxon>
        <taxon>Pseudomonadota</taxon>
        <taxon>Magnetococcia</taxon>
        <taxon>Magnetococcales</taxon>
        <taxon>Candidatus Magnetaquicoccaceae</taxon>
        <taxon>Candidatus Magnetaquiglobus</taxon>
    </lineage>
</organism>
<evidence type="ECO:0000313" key="1">
    <source>
        <dbReference type="EMBL" id="GAB0058176.1"/>
    </source>
</evidence>
<evidence type="ECO:0008006" key="3">
    <source>
        <dbReference type="Google" id="ProtNLM"/>
    </source>
</evidence>
<reference evidence="1 2" key="2">
    <citation type="submission" date="2024-09" db="EMBL/GenBank/DDBJ databases">
        <title>Draft genome sequence of Candidatus Magnetaquicoccaceae bacterium FCR-1.</title>
        <authorList>
            <person name="Shimoshige H."/>
            <person name="Shimamura S."/>
            <person name="Taoka A."/>
            <person name="Kobayashi H."/>
            <person name="Maekawa T."/>
        </authorList>
    </citation>
    <scope>NUCLEOTIDE SEQUENCE [LARGE SCALE GENOMIC DNA]</scope>
    <source>
        <strain evidence="1 2">FCR-1</strain>
    </source>
</reference>
<dbReference type="InterPro" id="IPR011335">
    <property type="entry name" value="Restrct_endonuc-II-like"/>
</dbReference>